<proteinExistence type="inferred from homology"/>
<dbReference type="Gene3D" id="1.10.418.40">
    <property type="entry name" value="Autophagy protein 6/Beclin 1"/>
    <property type="match status" value="1"/>
</dbReference>
<dbReference type="InterPro" id="IPR041691">
    <property type="entry name" value="Atg6/beclin_CC"/>
</dbReference>
<dbReference type="PANTHER" id="PTHR12768:SF4">
    <property type="entry name" value="BECLIN-1"/>
    <property type="match status" value="1"/>
</dbReference>
<evidence type="ECO:0000313" key="6">
    <source>
        <dbReference type="EMBL" id="KAK8243862.1"/>
    </source>
</evidence>
<keyword evidence="7" id="KW-1185">Reference proteome</keyword>
<dbReference type="Pfam" id="PF04111">
    <property type="entry name" value="APG6"/>
    <property type="match status" value="1"/>
</dbReference>
<feature type="coiled-coil region" evidence="2">
    <location>
        <begin position="148"/>
        <end position="240"/>
    </location>
</feature>
<evidence type="ECO:0000313" key="7">
    <source>
        <dbReference type="Proteomes" id="UP001492380"/>
    </source>
</evidence>
<feature type="compositionally biased region" description="Polar residues" evidence="3">
    <location>
        <begin position="30"/>
        <end position="50"/>
    </location>
</feature>
<dbReference type="Gene3D" id="6.10.250.3110">
    <property type="match status" value="1"/>
</dbReference>
<accession>A0ABR1YYU7</accession>
<reference evidence="6 7" key="1">
    <citation type="submission" date="2024-04" db="EMBL/GenBank/DDBJ databases">
        <title>Phyllosticta paracitricarpa is synonymous to the EU quarantine fungus P. citricarpa based on phylogenomic analyses.</title>
        <authorList>
            <consortium name="Lawrence Berkeley National Laboratory"/>
            <person name="Van Ingen-Buijs V.A."/>
            <person name="Van Westerhoven A.C."/>
            <person name="Haridas S."/>
            <person name="Skiadas P."/>
            <person name="Martin F."/>
            <person name="Groenewald J.Z."/>
            <person name="Crous P.W."/>
            <person name="Seidl M.F."/>
        </authorList>
    </citation>
    <scope>NUCLEOTIDE SEQUENCE [LARGE SCALE GENOMIC DNA]</scope>
    <source>
        <strain evidence="6 7">CBS 123374</strain>
    </source>
</reference>
<name>A0ABR1YYU7_9PEZI</name>
<sequence length="473" mass="54244">MYCQKCRTPVKLDPSLEDLNPAAFKLITDSTSPSVKQRSQYLHQSRPTYSQDRRDAYDRVATKATAPMFKRTVPSSRSGRESKHHPSMSFVMLTESQVVPSGPHKVPNDGHGGAHDSLDQSMSHKMETVQRLFEVLSARSDIDHPICIECTELLVEQLQKRLTTATKERDAYVEYLRQANADIPTDEEQEQAKKSLEDIKKQEKAAFKELERLEKEKAAMDEEIAQLDEEAQELDKEEEAFWRERNAFAVTLANFQSERDRINNRFDHDIKQVRRLQRTNVYNDTFTIGHDGNFATINGLRLGRTSAVMVGWDEINAAWGQTCLLLATVAEKIQYTFKGYKLCPMGSTSTIEKYDYPQSASTDDPAHQPKPKITTLELYCSGDMPLGLGFLHRRFDSAMVAFLECLRQIDESTNFKLPYTIRKDKIRDQSIKLSFNQEETWTRACKDTLICCKYLLAATSDMDHQQRTTRRQG</sequence>
<dbReference type="PANTHER" id="PTHR12768">
    <property type="entry name" value="BECLIN 1"/>
    <property type="match status" value="1"/>
</dbReference>
<comment type="caution">
    <text evidence="6">The sequence shown here is derived from an EMBL/GenBank/DDBJ whole genome shotgun (WGS) entry which is preliminary data.</text>
</comment>
<comment type="similarity">
    <text evidence="1">Belongs to the beclin family.</text>
</comment>
<evidence type="ECO:0000256" key="2">
    <source>
        <dbReference type="SAM" id="Coils"/>
    </source>
</evidence>
<feature type="domain" description="Atg6 BARA" evidence="4">
    <location>
        <begin position="276"/>
        <end position="460"/>
    </location>
</feature>
<dbReference type="EMBL" id="JBBWRZ010000002">
    <property type="protein sequence ID" value="KAK8243862.1"/>
    <property type="molecule type" value="Genomic_DNA"/>
</dbReference>
<evidence type="ECO:0000256" key="1">
    <source>
        <dbReference type="ARBA" id="ARBA00005965"/>
    </source>
</evidence>
<dbReference type="Proteomes" id="UP001492380">
    <property type="component" value="Unassembled WGS sequence"/>
</dbReference>
<evidence type="ECO:0000259" key="4">
    <source>
        <dbReference type="Pfam" id="PF04111"/>
    </source>
</evidence>
<feature type="region of interest" description="Disordered" evidence="3">
    <location>
        <begin position="30"/>
        <end position="85"/>
    </location>
</feature>
<evidence type="ECO:0000256" key="3">
    <source>
        <dbReference type="SAM" id="MobiDB-lite"/>
    </source>
</evidence>
<feature type="domain" description="Atg6/beclin coiled-coil" evidence="5">
    <location>
        <begin position="145"/>
        <end position="272"/>
    </location>
</feature>
<dbReference type="Pfam" id="PF17675">
    <property type="entry name" value="APG6_N"/>
    <property type="match status" value="1"/>
</dbReference>
<evidence type="ECO:0000259" key="5">
    <source>
        <dbReference type="Pfam" id="PF17675"/>
    </source>
</evidence>
<protein>
    <submittedName>
        <fullName evidence="6">Autophagy protein Apg6-domain-containing protein</fullName>
    </submittedName>
</protein>
<organism evidence="6 7">
    <name type="scientific">Phyllosticta capitalensis</name>
    <dbReference type="NCBI Taxonomy" id="121624"/>
    <lineage>
        <taxon>Eukaryota</taxon>
        <taxon>Fungi</taxon>
        <taxon>Dikarya</taxon>
        <taxon>Ascomycota</taxon>
        <taxon>Pezizomycotina</taxon>
        <taxon>Dothideomycetes</taxon>
        <taxon>Dothideomycetes incertae sedis</taxon>
        <taxon>Botryosphaeriales</taxon>
        <taxon>Phyllostictaceae</taxon>
        <taxon>Phyllosticta</taxon>
    </lineage>
</organism>
<feature type="compositionally biased region" description="Basic and acidic residues" evidence="3">
    <location>
        <begin position="51"/>
        <end position="61"/>
    </location>
</feature>
<dbReference type="InterPro" id="IPR040455">
    <property type="entry name" value="Atg6_BARA"/>
</dbReference>
<gene>
    <name evidence="6" type="ORF">HDK90DRAFT_136139</name>
</gene>
<keyword evidence="2" id="KW-0175">Coiled coil</keyword>
<dbReference type="InterPro" id="IPR038274">
    <property type="entry name" value="Atg6/Beclin_C_sf"/>
</dbReference>
<dbReference type="InterPro" id="IPR007243">
    <property type="entry name" value="Atg6/Beclin"/>
</dbReference>